<feature type="compositionally biased region" description="Acidic residues" evidence="5">
    <location>
        <begin position="1"/>
        <end position="22"/>
    </location>
</feature>
<dbReference type="InterPro" id="IPR001841">
    <property type="entry name" value="Znf_RING"/>
</dbReference>
<dbReference type="EMBL" id="JAGTTL010000003">
    <property type="protein sequence ID" value="KAK6325560.1"/>
    <property type="molecule type" value="Genomic_DNA"/>
</dbReference>
<feature type="domain" description="RING-type" evidence="6">
    <location>
        <begin position="355"/>
        <end position="397"/>
    </location>
</feature>
<evidence type="ECO:0000256" key="1">
    <source>
        <dbReference type="ARBA" id="ARBA00022723"/>
    </source>
</evidence>
<protein>
    <recommendedName>
        <fullName evidence="6">RING-type domain-containing protein</fullName>
    </recommendedName>
</protein>
<evidence type="ECO:0000256" key="4">
    <source>
        <dbReference type="PROSITE-ProRule" id="PRU00175"/>
    </source>
</evidence>
<dbReference type="AlphaFoldDB" id="A0AAN8M607"/>
<keyword evidence="1" id="KW-0479">Metal-binding</keyword>
<feature type="region of interest" description="Disordered" evidence="5">
    <location>
        <begin position="247"/>
        <end position="267"/>
    </location>
</feature>
<dbReference type="Pfam" id="PF13639">
    <property type="entry name" value="zf-RING_2"/>
    <property type="match status" value="1"/>
</dbReference>
<dbReference type="PROSITE" id="PS50089">
    <property type="entry name" value="ZF_RING_2"/>
    <property type="match status" value="1"/>
</dbReference>
<feature type="compositionally biased region" description="Acidic residues" evidence="5">
    <location>
        <begin position="186"/>
        <end position="215"/>
    </location>
</feature>
<evidence type="ECO:0000256" key="2">
    <source>
        <dbReference type="ARBA" id="ARBA00022771"/>
    </source>
</evidence>
<sequence length="417" mass="47896">MAGIMDPEDTIGTEPKDEDIMEPEDRIGTELEDRIVMEPEDRIGTELEDRIGTELEDRIVMETEDRIGTELEDRIGTELEDRIGTELDNRIVMEPEDRIGTELDNRIVMEPEDRIGTELEDRIVMEPEDRIGTELDNRIVMEPEDRIGTELDDRIVMEPEDRIGTELDDRIRIVMEPEDRVFIDPEGSDAEEPDGILNEPEDPEEQQEEDDEEDNDNIFATLMGRYKKAAEQEDNDKGVEKREAVIEERKNSFERQAPPRADRRQSLPCPAQLTAMMQLSRLHNATRAPSPARPNSLQCISSTEDPGCPKPANMERRSSMIPSTIPELAGMPKIKMQTRFRRRNVMSLSDADRVCLICHDDLHRGGSGIRTLHCSHSFHSECIEEWLWRKQACPTCRVQVVLLPEPLYWSSTRVKVP</sequence>
<dbReference type="Proteomes" id="UP001356427">
    <property type="component" value="Unassembled WGS sequence"/>
</dbReference>
<dbReference type="Gene3D" id="3.30.40.10">
    <property type="entry name" value="Zinc/RING finger domain, C3HC4 (zinc finger)"/>
    <property type="match status" value="1"/>
</dbReference>
<gene>
    <name evidence="7" type="ORF">J4Q44_G00049020</name>
</gene>
<proteinExistence type="predicted"/>
<reference evidence="7 8" key="1">
    <citation type="submission" date="2021-04" db="EMBL/GenBank/DDBJ databases">
        <authorList>
            <person name="De Guttry C."/>
            <person name="Zahm M."/>
            <person name="Klopp C."/>
            <person name="Cabau C."/>
            <person name="Louis A."/>
            <person name="Berthelot C."/>
            <person name="Parey E."/>
            <person name="Roest Crollius H."/>
            <person name="Montfort J."/>
            <person name="Robinson-Rechavi M."/>
            <person name="Bucao C."/>
            <person name="Bouchez O."/>
            <person name="Gislard M."/>
            <person name="Lluch J."/>
            <person name="Milhes M."/>
            <person name="Lampietro C."/>
            <person name="Lopez Roques C."/>
            <person name="Donnadieu C."/>
            <person name="Braasch I."/>
            <person name="Desvignes T."/>
            <person name="Postlethwait J."/>
            <person name="Bobe J."/>
            <person name="Wedekind C."/>
            <person name="Guiguen Y."/>
        </authorList>
    </citation>
    <scope>NUCLEOTIDE SEQUENCE [LARGE SCALE GENOMIC DNA]</scope>
    <source>
        <strain evidence="7">Cs_M1</strain>
        <tissue evidence="7">Blood</tissue>
    </source>
</reference>
<name>A0AAN8M607_9TELE</name>
<organism evidence="7 8">
    <name type="scientific">Coregonus suidteri</name>
    <dbReference type="NCBI Taxonomy" id="861788"/>
    <lineage>
        <taxon>Eukaryota</taxon>
        <taxon>Metazoa</taxon>
        <taxon>Chordata</taxon>
        <taxon>Craniata</taxon>
        <taxon>Vertebrata</taxon>
        <taxon>Euteleostomi</taxon>
        <taxon>Actinopterygii</taxon>
        <taxon>Neopterygii</taxon>
        <taxon>Teleostei</taxon>
        <taxon>Protacanthopterygii</taxon>
        <taxon>Salmoniformes</taxon>
        <taxon>Salmonidae</taxon>
        <taxon>Coregoninae</taxon>
        <taxon>Coregonus</taxon>
    </lineage>
</organism>
<evidence type="ECO:0000259" key="6">
    <source>
        <dbReference type="PROSITE" id="PS50089"/>
    </source>
</evidence>
<feature type="region of interest" description="Disordered" evidence="5">
    <location>
        <begin position="1"/>
        <end position="27"/>
    </location>
</feature>
<keyword evidence="8" id="KW-1185">Reference proteome</keyword>
<evidence type="ECO:0000256" key="5">
    <source>
        <dbReference type="SAM" id="MobiDB-lite"/>
    </source>
</evidence>
<feature type="compositionally biased region" description="Polar residues" evidence="5">
    <location>
        <begin position="293"/>
        <end position="304"/>
    </location>
</feature>
<evidence type="ECO:0000313" key="8">
    <source>
        <dbReference type="Proteomes" id="UP001356427"/>
    </source>
</evidence>
<evidence type="ECO:0000313" key="7">
    <source>
        <dbReference type="EMBL" id="KAK6325560.1"/>
    </source>
</evidence>
<feature type="region of interest" description="Disordered" evidence="5">
    <location>
        <begin position="284"/>
        <end position="317"/>
    </location>
</feature>
<evidence type="ECO:0000256" key="3">
    <source>
        <dbReference type="ARBA" id="ARBA00022833"/>
    </source>
</evidence>
<dbReference type="SMART" id="SM00184">
    <property type="entry name" value="RING"/>
    <property type="match status" value="1"/>
</dbReference>
<keyword evidence="2 4" id="KW-0863">Zinc-finger</keyword>
<dbReference type="SUPFAM" id="SSF57850">
    <property type="entry name" value="RING/U-box"/>
    <property type="match status" value="1"/>
</dbReference>
<dbReference type="GO" id="GO:0008270">
    <property type="term" value="F:zinc ion binding"/>
    <property type="evidence" value="ECO:0007669"/>
    <property type="project" value="UniProtKB-KW"/>
</dbReference>
<dbReference type="InterPro" id="IPR013083">
    <property type="entry name" value="Znf_RING/FYVE/PHD"/>
</dbReference>
<accession>A0AAN8M607</accession>
<dbReference type="PANTHER" id="PTHR17550">
    <property type="entry name" value="E3 UBIQUITIN-PROTEIN LIGASE TTC3"/>
    <property type="match status" value="1"/>
</dbReference>
<keyword evidence="3" id="KW-0862">Zinc</keyword>
<dbReference type="PANTHER" id="PTHR17550:SF4">
    <property type="entry name" value="E3 UBIQUITIN-PROTEIN LIGASE TTC3"/>
    <property type="match status" value="1"/>
</dbReference>
<feature type="region of interest" description="Disordered" evidence="5">
    <location>
        <begin position="176"/>
        <end position="215"/>
    </location>
</feature>
<comment type="caution">
    <text evidence="7">The sequence shown here is derived from an EMBL/GenBank/DDBJ whole genome shotgun (WGS) entry which is preliminary data.</text>
</comment>